<keyword evidence="10" id="KW-0472">Membrane</keyword>
<evidence type="ECO:0000256" key="3">
    <source>
        <dbReference type="ARBA" id="ARBA00022723"/>
    </source>
</evidence>
<comment type="caution">
    <text evidence="12">The sequence shown here is derived from an EMBL/GenBank/DDBJ whole genome shotgun (WGS) entry which is preliminary data.</text>
</comment>
<dbReference type="InterPro" id="IPR011546">
    <property type="entry name" value="Pept_M41_FtsH_extracell"/>
</dbReference>
<name>A0A8S3U4J0_MYTED</name>
<accession>A0A8S3U4J0</accession>
<dbReference type="Gene3D" id="3.40.50.300">
    <property type="entry name" value="P-loop containing nucleotide triphosphate hydrolases"/>
    <property type="match status" value="1"/>
</dbReference>
<comment type="cofactor">
    <cofactor evidence="1">
        <name>Zn(2+)</name>
        <dbReference type="ChEBI" id="CHEBI:29105"/>
    </cofactor>
</comment>
<dbReference type="SMART" id="SM00382">
    <property type="entry name" value="AAA"/>
    <property type="match status" value="1"/>
</dbReference>
<evidence type="ECO:0000256" key="1">
    <source>
        <dbReference type="ARBA" id="ARBA00001947"/>
    </source>
</evidence>
<dbReference type="InterPro" id="IPR003593">
    <property type="entry name" value="AAA+_ATPase"/>
</dbReference>
<dbReference type="PANTHER" id="PTHR43655:SF8">
    <property type="entry name" value="PARAPLEGIN"/>
    <property type="match status" value="1"/>
</dbReference>
<sequence length="772" mass="87029">MEEKAQKGVKGLGKGLSAAENAAGVVEGVAQLSGAEDVADVAGQLGDGADIGVDAADIGSGCFKCFSKKKSTKTNQNRTFHQLSRDFRFLSSLLTKCGFHREATLAKEVAGHVRCFSTTGARLDKTDSDKDKQENDADKEKHNDEDDDKEKENERKEAMEHMWRMLIRVSAISLILFIMMSMTMPPDPAETASPYSKIYITWQEFYHDLLLKGEVDRIQVLPNGKYVHVYPHHGAMFKGEPAFQRYVLTLPDSNYKFEEKIREAEKKLGIAPENGVSIHYEKINALEQNMMNLLILAVVAILAFSILAGTSKTASSNSSKSMFDSVRKAKFTRVDPKDAADRKISFNDVAGLHEAKVEVMEFMDYLKDPKRYKALGAKLPKGALLLGPPGCGKTLLAKALASEAGVPFLAMAGSEFVEMIGGLGASRVRDLFQEARKSAPCCIYIDEIDAIGRKRGGKRKKYTCVSKKGKSVVDYVVVPHESISSVSDFKVNTISDLIDRYSMDVPDKTPDHSILEWKLAVMNKRPNDEPAFETQFKGNKRYDTSRLTTEFLNSEDCVKRISETINRIENELSSNRCINEAYGSFTNFLMNEIDLAGLTVTSPIKYECKSKQSKAKTFLKPYWSDLLQQKWDAASKKEKLWLKCSDHTNIKRKLKQEYCAARNDFDKHLRKAKRTYQNKLQMDLMTELEKPNSRDFWKQIGKIGISNDRRDQIPWEVIDDNGEVTTDKECVLQKWKTDYQTLFNDQTDSMLYDECHLDRIKKGGNFIRPGTG</sequence>
<keyword evidence="13" id="KW-1185">Reference proteome</keyword>
<dbReference type="EMBL" id="CAJPWZ010002561">
    <property type="protein sequence ID" value="CAG2240450.1"/>
    <property type="molecule type" value="Genomic_DNA"/>
</dbReference>
<reference evidence="12" key="1">
    <citation type="submission" date="2021-03" db="EMBL/GenBank/DDBJ databases">
        <authorList>
            <person name="Bekaert M."/>
        </authorList>
    </citation>
    <scope>NUCLEOTIDE SEQUENCE</scope>
</reference>
<dbReference type="Pfam" id="PF00004">
    <property type="entry name" value="AAA"/>
    <property type="match status" value="1"/>
</dbReference>
<dbReference type="GO" id="GO:0005524">
    <property type="term" value="F:ATP binding"/>
    <property type="evidence" value="ECO:0007669"/>
    <property type="project" value="UniProtKB-KW"/>
</dbReference>
<keyword evidence="8" id="KW-0482">Metalloprotease</keyword>
<feature type="transmembrane region" description="Helical" evidence="10">
    <location>
        <begin position="165"/>
        <end position="184"/>
    </location>
</feature>
<dbReference type="GO" id="GO:0016887">
    <property type="term" value="F:ATP hydrolysis activity"/>
    <property type="evidence" value="ECO:0007669"/>
    <property type="project" value="InterPro"/>
</dbReference>
<dbReference type="GO" id="GO:0034982">
    <property type="term" value="P:mitochondrial protein processing"/>
    <property type="evidence" value="ECO:0007669"/>
    <property type="project" value="TreeGrafter"/>
</dbReference>
<keyword evidence="10" id="KW-1133">Transmembrane helix</keyword>
<protein>
    <submittedName>
        <fullName evidence="12">SPG7</fullName>
        <ecNumber evidence="12">3.4.24.-</ecNumber>
    </submittedName>
</protein>
<dbReference type="PANTHER" id="PTHR43655">
    <property type="entry name" value="ATP-DEPENDENT PROTEASE"/>
    <property type="match status" value="1"/>
</dbReference>
<evidence type="ECO:0000256" key="8">
    <source>
        <dbReference type="ARBA" id="ARBA00023049"/>
    </source>
</evidence>
<keyword evidence="6" id="KW-0862">Zinc</keyword>
<dbReference type="Pfam" id="PF06480">
    <property type="entry name" value="FtsH_ext"/>
    <property type="match status" value="1"/>
</dbReference>
<keyword evidence="4" id="KW-0547">Nucleotide-binding</keyword>
<proteinExistence type="predicted"/>
<evidence type="ECO:0000256" key="5">
    <source>
        <dbReference type="ARBA" id="ARBA00022801"/>
    </source>
</evidence>
<keyword evidence="5 12" id="KW-0378">Hydrolase</keyword>
<dbReference type="InterPro" id="IPR027417">
    <property type="entry name" value="P-loop_NTPase"/>
</dbReference>
<keyword evidence="10" id="KW-0812">Transmembrane</keyword>
<dbReference type="OrthoDB" id="1413014at2759"/>
<dbReference type="InterPro" id="IPR003959">
    <property type="entry name" value="ATPase_AAA_core"/>
</dbReference>
<evidence type="ECO:0000256" key="6">
    <source>
        <dbReference type="ARBA" id="ARBA00022833"/>
    </source>
</evidence>
<keyword evidence="2" id="KW-0645">Protease</keyword>
<dbReference type="SUPFAM" id="SSF52540">
    <property type="entry name" value="P-loop containing nucleoside triphosphate hydrolases"/>
    <property type="match status" value="1"/>
</dbReference>
<evidence type="ECO:0000256" key="9">
    <source>
        <dbReference type="SAM" id="MobiDB-lite"/>
    </source>
</evidence>
<dbReference type="InterPro" id="IPR050928">
    <property type="entry name" value="ATP-dep_Zn_Metalloprotease"/>
</dbReference>
<keyword evidence="7" id="KW-0067">ATP-binding</keyword>
<evidence type="ECO:0000259" key="11">
    <source>
        <dbReference type="SMART" id="SM00382"/>
    </source>
</evidence>
<feature type="domain" description="AAA+ ATPase" evidence="11">
    <location>
        <begin position="379"/>
        <end position="509"/>
    </location>
</feature>
<keyword evidence="3" id="KW-0479">Metal-binding</keyword>
<dbReference type="GO" id="GO:0046872">
    <property type="term" value="F:metal ion binding"/>
    <property type="evidence" value="ECO:0007669"/>
    <property type="project" value="UniProtKB-KW"/>
</dbReference>
<dbReference type="AlphaFoldDB" id="A0A8S3U4J0"/>
<evidence type="ECO:0000256" key="7">
    <source>
        <dbReference type="ARBA" id="ARBA00022840"/>
    </source>
</evidence>
<evidence type="ECO:0000256" key="10">
    <source>
        <dbReference type="SAM" id="Phobius"/>
    </source>
</evidence>
<dbReference type="GO" id="GO:0005745">
    <property type="term" value="C:m-AAA complex"/>
    <property type="evidence" value="ECO:0007669"/>
    <property type="project" value="TreeGrafter"/>
</dbReference>
<dbReference type="EC" id="3.4.24.-" evidence="12"/>
<dbReference type="Proteomes" id="UP000683360">
    <property type="component" value="Unassembled WGS sequence"/>
</dbReference>
<dbReference type="GO" id="GO:0008237">
    <property type="term" value="F:metallopeptidase activity"/>
    <property type="evidence" value="ECO:0007669"/>
    <property type="project" value="UniProtKB-KW"/>
</dbReference>
<evidence type="ECO:0000256" key="4">
    <source>
        <dbReference type="ARBA" id="ARBA00022741"/>
    </source>
</evidence>
<evidence type="ECO:0000313" key="13">
    <source>
        <dbReference type="Proteomes" id="UP000683360"/>
    </source>
</evidence>
<evidence type="ECO:0000313" key="12">
    <source>
        <dbReference type="EMBL" id="CAG2240450.1"/>
    </source>
</evidence>
<dbReference type="Gene3D" id="3.40.1690.20">
    <property type="match status" value="1"/>
</dbReference>
<gene>
    <name evidence="12" type="ORF">MEDL_52761</name>
</gene>
<feature type="region of interest" description="Disordered" evidence="9">
    <location>
        <begin position="124"/>
        <end position="156"/>
    </location>
</feature>
<organism evidence="12 13">
    <name type="scientific">Mytilus edulis</name>
    <name type="common">Blue mussel</name>
    <dbReference type="NCBI Taxonomy" id="6550"/>
    <lineage>
        <taxon>Eukaryota</taxon>
        <taxon>Metazoa</taxon>
        <taxon>Spiralia</taxon>
        <taxon>Lophotrochozoa</taxon>
        <taxon>Mollusca</taxon>
        <taxon>Bivalvia</taxon>
        <taxon>Autobranchia</taxon>
        <taxon>Pteriomorphia</taxon>
        <taxon>Mytilida</taxon>
        <taxon>Mytiloidea</taxon>
        <taxon>Mytilidae</taxon>
        <taxon>Mytilinae</taxon>
        <taxon>Mytilus</taxon>
    </lineage>
</organism>
<evidence type="ECO:0000256" key="2">
    <source>
        <dbReference type="ARBA" id="ARBA00022670"/>
    </source>
</evidence>